<name>A0ABN7UMB2_GIGMA</name>
<sequence length="267" mass="30190">MPNPFTWQVFEGTKRSWVKTKEDSIGKVMSVRTTESVALIHYYTTVSTTNKLVLCKGCSWAEESLEKQKYYISQAIRSLGTVHVDSNKKVHSKLEDISIAKSRLTDGRELIVKNEPMMIIATRLQDAFSDDKEMFEVKSVGSSTGVICFEIQTLTQKIGTHTIVKCKIKGDGDLHVLEIQNATWPILGKREPTIYPTSKCPLCNNQKNDQIHWLTCTKNPKSLKEVIMISIKKLRINARPETIDEYIGGFTDIYIKSGVPLAMIMSK</sequence>
<comment type="caution">
    <text evidence="1">The sequence shown here is derived from an EMBL/GenBank/DDBJ whole genome shotgun (WGS) entry which is preliminary data.</text>
</comment>
<keyword evidence="2" id="KW-1185">Reference proteome</keyword>
<dbReference type="Proteomes" id="UP000789901">
    <property type="component" value="Unassembled WGS sequence"/>
</dbReference>
<organism evidence="1 2">
    <name type="scientific">Gigaspora margarita</name>
    <dbReference type="NCBI Taxonomy" id="4874"/>
    <lineage>
        <taxon>Eukaryota</taxon>
        <taxon>Fungi</taxon>
        <taxon>Fungi incertae sedis</taxon>
        <taxon>Mucoromycota</taxon>
        <taxon>Glomeromycotina</taxon>
        <taxon>Glomeromycetes</taxon>
        <taxon>Diversisporales</taxon>
        <taxon>Gigasporaceae</taxon>
        <taxon>Gigaspora</taxon>
    </lineage>
</organism>
<reference evidence="1 2" key="1">
    <citation type="submission" date="2021-06" db="EMBL/GenBank/DDBJ databases">
        <authorList>
            <person name="Kallberg Y."/>
            <person name="Tangrot J."/>
            <person name="Rosling A."/>
        </authorList>
    </citation>
    <scope>NUCLEOTIDE SEQUENCE [LARGE SCALE GENOMIC DNA]</scope>
    <source>
        <strain evidence="1 2">120-4 pot B 10/14</strain>
    </source>
</reference>
<gene>
    <name evidence="1" type="ORF">GMARGA_LOCUS8251</name>
</gene>
<evidence type="ECO:0000313" key="1">
    <source>
        <dbReference type="EMBL" id="CAG8629356.1"/>
    </source>
</evidence>
<dbReference type="EMBL" id="CAJVQB010004187">
    <property type="protein sequence ID" value="CAG8629356.1"/>
    <property type="molecule type" value="Genomic_DNA"/>
</dbReference>
<proteinExistence type="predicted"/>
<evidence type="ECO:0000313" key="2">
    <source>
        <dbReference type="Proteomes" id="UP000789901"/>
    </source>
</evidence>
<protein>
    <submittedName>
        <fullName evidence="1">14529_t:CDS:1</fullName>
    </submittedName>
</protein>
<accession>A0ABN7UMB2</accession>